<feature type="domain" description="DUF7507" evidence="5">
    <location>
        <begin position="462"/>
        <end position="552"/>
    </location>
</feature>
<feature type="compositionally biased region" description="Acidic residues" evidence="1">
    <location>
        <begin position="688"/>
        <end position="722"/>
    </location>
</feature>
<feature type="domain" description="DUF7507" evidence="5">
    <location>
        <begin position="567"/>
        <end position="668"/>
    </location>
</feature>
<feature type="compositionally biased region" description="Polar residues" evidence="1">
    <location>
        <begin position="666"/>
        <end position="677"/>
    </location>
</feature>
<dbReference type="STRING" id="648782.SAMN04488554_3922"/>
<keyword evidence="2" id="KW-1133">Transmembrane helix</keyword>
<dbReference type="InterPro" id="IPR051172">
    <property type="entry name" value="Chlamydia_OmcB"/>
</dbReference>
<dbReference type="InterPro" id="IPR045474">
    <property type="entry name" value="GEVED"/>
</dbReference>
<dbReference type="OrthoDB" id="3584537at2"/>
<evidence type="ECO:0000256" key="2">
    <source>
        <dbReference type="SAM" id="Phobius"/>
    </source>
</evidence>
<feature type="region of interest" description="Disordered" evidence="1">
    <location>
        <begin position="167"/>
        <end position="217"/>
    </location>
</feature>
<keyword evidence="3" id="KW-0732">Signal</keyword>
<dbReference type="Pfam" id="PF25564">
    <property type="entry name" value="DUF7933"/>
    <property type="match status" value="1"/>
</dbReference>
<dbReference type="GO" id="GO:0005975">
    <property type="term" value="P:carbohydrate metabolic process"/>
    <property type="evidence" value="ECO:0007669"/>
    <property type="project" value="UniProtKB-ARBA"/>
</dbReference>
<evidence type="ECO:0000259" key="6">
    <source>
        <dbReference type="Pfam" id="PF25564"/>
    </source>
</evidence>
<evidence type="ECO:0000259" key="5">
    <source>
        <dbReference type="Pfam" id="PF24346"/>
    </source>
</evidence>
<dbReference type="PANTHER" id="PTHR34819:SF3">
    <property type="entry name" value="CELL SURFACE PROTEIN"/>
    <property type="match status" value="1"/>
</dbReference>
<sequence>MIEKRWMTGAAIACALAFVGIAGSASAAPQPPSRSVADPALPSLDKAFSPTVQRTGANVTLTFTITNTATPTAHEDWSFTDTLPDRLRIASPDGVSTTCPDAVVSTDTVNEVITASGDLGPDQESCEITVDVTSNRIGEYSNGPDNVVTTGLNPPADAATVAFTDTDFGDAPESYQTSTSGHGTSPVMRIGDSRDREAVASPTADASGDDNDSPFFDDEDAFEERQTWRTDQDLTLDVPVQNTSETEDVGTLVGWIDVNRDGDFDDDGEQSSTGMVEPGATSVPLSWPATSDAVPGESFLRLRLYTEAGDTPAPTGPAVGGEIEDHLIDLQVPRIELVKDAGDVADLDGNGVDEGDTIDYTFTVTNTGNVPLTDVAVTDDMLDAAGATVDCPETTLDAGDDTVCTATYTLVQADIDAALLRNSAVATGTPPGGEPVTSPGAGVDVVLNPERSLSISAAGDVRDANTSERTDAGDTIAYVFEVTNTGNATVSGITVVGAPADPVTCDVTTLAPGAATPCTGSYALDQSEIDAGEVTSTVRAAGASPDGTTVESPDEDIQVPLEQVRSLGLDKTASPGPDAQVSAGEQVTYSFAITNTGTVTLTDVQVADEMLENAGEAVLCPSSPLAPGHSISCTAEYTVTTADTENDAELVNTATASAAGPAGASVTSDPDTASVHTLSMDPAPEPTPDTDAEPTPDTDAEPTPDTDAEPTPDTAPDTDAEPESALPATGTRVGLVLLLGAGLALTGAAVRRTARSRRA</sequence>
<dbReference type="Pfam" id="PF20009">
    <property type="entry name" value="GEVED"/>
    <property type="match status" value="1"/>
</dbReference>
<evidence type="ECO:0000313" key="7">
    <source>
        <dbReference type="EMBL" id="SEE96359.1"/>
    </source>
</evidence>
<proteinExistence type="predicted"/>
<evidence type="ECO:0000256" key="3">
    <source>
        <dbReference type="SAM" id="SignalP"/>
    </source>
</evidence>
<feature type="chain" id="PRO_5011714293" evidence="3">
    <location>
        <begin position="28"/>
        <end position="759"/>
    </location>
</feature>
<feature type="transmembrane region" description="Helical" evidence="2">
    <location>
        <begin position="733"/>
        <end position="750"/>
    </location>
</feature>
<feature type="signal peptide" evidence="3">
    <location>
        <begin position="1"/>
        <end position="27"/>
    </location>
</feature>
<organism evidence="7 8">
    <name type="scientific">Ruania alba</name>
    <dbReference type="NCBI Taxonomy" id="648782"/>
    <lineage>
        <taxon>Bacteria</taxon>
        <taxon>Bacillati</taxon>
        <taxon>Actinomycetota</taxon>
        <taxon>Actinomycetes</taxon>
        <taxon>Micrococcales</taxon>
        <taxon>Ruaniaceae</taxon>
        <taxon>Ruania</taxon>
    </lineage>
</organism>
<dbReference type="InterPro" id="IPR057693">
    <property type="entry name" value="DUF7933"/>
</dbReference>
<dbReference type="AlphaFoldDB" id="A0A1H5N418"/>
<feature type="compositionally biased region" description="Acidic residues" evidence="1">
    <location>
        <begin position="207"/>
        <end position="217"/>
    </location>
</feature>
<feature type="domain" description="GEVED" evidence="4">
    <location>
        <begin position="252"/>
        <end position="328"/>
    </location>
</feature>
<dbReference type="Proteomes" id="UP000199220">
    <property type="component" value="Unassembled WGS sequence"/>
</dbReference>
<name>A0A1H5N418_9MICO</name>
<feature type="domain" description="DUF7933" evidence="6">
    <location>
        <begin position="42"/>
        <end position="150"/>
    </location>
</feature>
<feature type="region of interest" description="Disordered" evidence="1">
    <location>
        <begin position="657"/>
        <end position="728"/>
    </location>
</feature>
<keyword evidence="8" id="KW-1185">Reference proteome</keyword>
<feature type="domain" description="DUF7507" evidence="5">
    <location>
        <begin position="333"/>
        <end position="438"/>
    </location>
</feature>
<dbReference type="RefSeq" id="WP_089774874.1">
    <property type="nucleotide sequence ID" value="NZ_FNTX01000002.1"/>
</dbReference>
<protein>
    <submittedName>
        <fullName evidence="7">Conserved repeat domain-containing protein</fullName>
    </submittedName>
</protein>
<dbReference type="InterPro" id="IPR047589">
    <property type="entry name" value="DUF11_rpt"/>
</dbReference>
<evidence type="ECO:0000256" key="1">
    <source>
        <dbReference type="SAM" id="MobiDB-lite"/>
    </source>
</evidence>
<keyword evidence="2" id="KW-0472">Membrane</keyword>
<dbReference type="InterPro" id="IPR055354">
    <property type="entry name" value="DUF7507"/>
</dbReference>
<dbReference type="NCBIfam" id="TIGR01451">
    <property type="entry name" value="B_ant_repeat"/>
    <property type="match status" value="2"/>
</dbReference>
<dbReference type="PANTHER" id="PTHR34819">
    <property type="entry name" value="LARGE CYSTEINE-RICH PERIPLASMIC PROTEIN OMCB"/>
    <property type="match status" value="1"/>
</dbReference>
<dbReference type="EMBL" id="FNTX01000002">
    <property type="protein sequence ID" value="SEE96359.1"/>
    <property type="molecule type" value="Genomic_DNA"/>
</dbReference>
<feature type="compositionally biased region" description="Polar residues" evidence="1">
    <location>
        <begin position="174"/>
        <end position="183"/>
    </location>
</feature>
<reference evidence="8" key="1">
    <citation type="submission" date="2016-10" db="EMBL/GenBank/DDBJ databases">
        <authorList>
            <person name="Varghese N."/>
            <person name="Submissions S."/>
        </authorList>
    </citation>
    <scope>NUCLEOTIDE SEQUENCE [LARGE SCALE GENOMIC DNA]</scope>
    <source>
        <strain evidence="8">DSM 21368</strain>
    </source>
</reference>
<evidence type="ECO:0000259" key="4">
    <source>
        <dbReference type="Pfam" id="PF20009"/>
    </source>
</evidence>
<evidence type="ECO:0000313" key="8">
    <source>
        <dbReference type="Proteomes" id="UP000199220"/>
    </source>
</evidence>
<keyword evidence="2" id="KW-0812">Transmembrane</keyword>
<dbReference type="Gene3D" id="2.60.40.10">
    <property type="entry name" value="Immunoglobulins"/>
    <property type="match status" value="2"/>
</dbReference>
<dbReference type="Pfam" id="PF24346">
    <property type="entry name" value="DUF7507"/>
    <property type="match status" value="3"/>
</dbReference>
<gene>
    <name evidence="7" type="ORF">SAMN04488554_3922</name>
</gene>
<accession>A0A1H5N418</accession>
<feature type="region of interest" description="Disordered" evidence="1">
    <location>
        <begin position="268"/>
        <end position="289"/>
    </location>
</feature>
<dbReference type="InterPro" id="IPR013783">
    <property type="entry name" value="Ig-like_fold"/>
</dbReference>